<feature type="domain" description="Thioredoxin" evidence="6">
    <location>
        <begin position="1"/>
        <end position="113"/>
    </location>
</feature>
<feature type="site" description="Contributes to redox potential value" evidence="4">
    <location>
        <position position="32"/>
    </location>
</feature>
<dbReference type="PANTHER" id="PTHR46115">
    <property type="entry name" value="THIOREDOXIN-LIKE PROTEIN 1"/>
    <property type="match status" value="1"/>
</dbReference>
<dbReference type="OrthoDB" id="10263751at2759"/>
<organism evidence="7 8">
    <name type="scientific">Fusarium austroafricanum</name>
    <dbReference type="NCBI Taxonomy" id="2364996"/>
    <lineage>
        <taxon>Eukaryota</taxon>
        <taxon>Fungi</taxon>
        <taxon>Dikarya</taxon>
        <taxon>Ascomycota</taxon>
        <taxon>Pezizomycotina</taxon>
        <taxon>Sordariomycetes</taxon>
        <taxon>Hypocreomycetidae</taxon>
        <taxon>Hypocreales</taxon>
        <taxon>Nectriaceae</taxon>
        <taxon>Fusarium</taxon>
        <taxon>Fusarium concolor species complex</taxon>
    </lineage>
</organism>
<name>A0A8H4KSL4_9HYPO</name>
<feature type="site" description="Deprotonates C-terminal active site Cys" evidence="4">
    <location>
        <position position="25"/>
    </location>
</feature>
<evidence type="ECO:0000256" key="4">
    <source>
        <dbReference type="PIRSR" id="PIRSR000077-1"/>
    </source>
</evidence>
<evidence type="ECO:0000256" key="1">
    <source>
        <dbReference type="ARBA" id="ARBA00008987"/>
    </source>
</evidence>
<dbReference type="Gene3D" id="3.40.30.10">
    <property type="entry name" value="Glutaredoxin"/>
    <property type="match status" value="1"/>
</dbReference>
<dbReference type="PIRSF" id="PIRSF000077">
    <property type="entry name" value="Thioredoxin"/>
    <property type="match status" value="1"/>
</dbReference>
<dbReference type="PROSITE" id="PS51352">
    <property type="entry name" value="THIOREDOXIN_2"/>
    <property type="match status" value="1"/>
</dbReference>
<dbReference type="CDD" id="cd02947">
    <property type="entry name" value="TRX_family"/>
    <property type="match status" value="1"/>
</dbReference>
<feature type="active site" description="Nucleophile" evidence="4">
    <location>
        <position position="31"/>
    </location>
</feature>
<accession>A0A8H4KSL4</accession>
<feature type="active site" description="Nucleophile" evidence="4">
    <location>
        <position position="34"/>
    </location>
</feature>
<comment type="similarity">
    <text evidence="1 3">Belongs to the thioredoxin family.</text>
</comment>
<evidence type="ECO:0000313" key="7">
    <source>
        <dbReference type="EMBL" id="KAF4456700.1"/>
    </source>
</evidence>
<evidence type="ECO:0000259" key="6">
    <source>
        <dbReference type="PROSITE" id="PS51352"/>
    </source>
</evidence>
<evidence type="ECO:0000313" key="8">
    <source>
        <dbReference type="Proteomes" id="UP000605986"/>
    </source>
</evidence>
<feature type="site" description="Contributes to redox potential value" evidence="4">
    <location>
        <position position="33"/>
    </location>
</feature>
<dbReference type="Pfam" id="PF00085">
    <property type="entry name" value="Thioredoxin"/>
    <property type="match status" value="1"/>
</dbReference>
<dbReference type="AlphaFoldDB" id="A0A8H4KSL4"/>
<dbReference type="GO" id="GO:0015035">
    <property type="term" value="F:protein-disulfide reductase activity"/>
    <property type="evidence" value="ECO:0007669"/>
    <property type="project" value="InterPro"/>
</dbReference>
<proteinExistence type="inferred from homology"/>
<feature type="disulfide bond" description="Redox-active" evidence="5">
    <location>
        <begin position="31"/>
        <end position="34"/>
    </location>
</feature>
<dbReference type="InterPro" id="IPR013766">
    <property type="entry name" value="Thioredoxin_domain"/>
</dbReference>
<dbReference type="EMBL" id="JAADJG010000048">
    <property type="protein sequence ID" value="KAF4456700.1"/>
    <property type="molecule type" value="Genomic_DNA"/>
</dbReference>
<evidence type="ECO:0000256" key="2">
    <source>
        <dbReference type="ARBA" id="ARBA00023157"/>
    </source>
</evidence>
<dbReference type="SUPFAM" id="SSF52833">
    <property type="entry name" value="Thioredoxin-like"/>
    <property type="match status" value="1"/>
</dbReference>
<dbReference type="InterPro" id="IPR005746">
    <property type="entry name" value="Thioredoxin"/>
</dbReference>
<dbReference type="InterPro" id="IPR036249">
    <property type="entry name" value="Thioredoxin-like_sf"/>
</dbReference>
<gene>
    <name evidence="7" type="ORF">F53441_1256</name>
</gene>
<reference evidence="7" key="1">
    <citation type="submission" date="2020-01" db="EMBL/GenBank/DDBJ databases">
        <title>Identification and distribution of gene clusters putatively required for synthesis of sphingolipid metabolism inhibitors in phylogenetically diverse species of the filamentous fungus Fusarium.</title>
        <authorList>
            <person name="Kim H.-S."/>
            <person name="Busman M."/>
            <person name="Brown D.W."/>
            <person name="Divon H."/>
            <person name="Uhlig S."/>
            <person name="Proctor R.H."/>
        </authorList>
    </citation>
    <scope>NUCLEOTIDE SEQUENCE</scope>
    <source>
        <strain evidence="7">NRRL 53441</strain>
    </source>
</reference>
<sequence length="114" mass="12482">MGLIEIQKKTEFDDLLKSHQFVLVDASASWCGPCKAISPFFEKHAAENDHLSDKVAFLKFDTDDVPDLAQELGIRSIPTFFLFEGGELVDSLSGANPPRLQQLCQTAVAKAQGS</sequence>
<keyword evidence="5" id="KW-0676">Redox-active center</keyword>
<keyword evidence="8" id="KW-1185">Reference proteome</keyword>
<evidence type="ECO:0000256" key="5">
    <source>
        <dbReference type="PIRSR" id="PIRSR000077-4"/>
    </source>
</evidence>
<comment type="caution">
    <text evidence="7">The sequence shown here is derived from an EMBL/GenBank/DDBJ whole genome shotgun (WGS) entry which is preliminary data.</text>
</comment>
<evidence type="ECO:0000256" key="3">
    <source>
        <dbReference type="PIRNR" id="PIRNR000077"/>
    </source>
</evidence>
<dbReference type="PRINTS" id="PR00421">
    <property type="entry name" value="THIOREDOXIN"/>
</dbReference>
<keyword evidence="2 5" id="KW-1015">Disulfide bond</keyword>
<protein>
    <recommendedName>
        <fullName evidence="3">Thioredoxin</fullName>
    </recommendedName>
</protein>
<dbReference type="Proteomes" id="UP000605986">
    <property type="component" value="Unassembled WGS sequence"/>
</dbReference>